<keyword evidence="3" id="KW-1185">Reference proteome</keyword>
<evidence type="ECO:0000313" key="3">
    <source>
        <dbReference type="Proteomes" id="UP001054945"/>
    </source>
</evidence>
<evidence type="ECO:0000256" key="1">
    <source>
        <dbReference type="SAM" id="MobiDB-lite"/>
    </source>
</evidence>
<dbReference type="Proteomes" id="UP001054945">
    <property type="component" value="Unassembled WGS sequence"/>
</dbReference>
<feature type="region of interest" description="Disordered" evidence="1">
    <location>
        <begin position="50"/>
        <end position="71"/>
    </location>
</feature>
<name>A0AAV4SKJ8_CAEEX</name>
<organism evidence="2 3">
    <name type="scientific">Caerostris extrusa</name>
    <name type="common">Bark spider</name>
    <name type="synonym">Caerostris bankana</name>
    <dbReference type="NCBI Taxonomy" id="172846"/>
    <lineage>
        <taxon>Eukaryota</taxon>
        <taxon>Metazoa</taxon>
        <taxon>Ecdysozoa</taxon>
        <taxon>Arthropoda</taxon>
        <taxon>Chelicerata</taxon>
        <taxon>Arachnida</taxon>
        <taxon>Araneae</taxon>
        <taxon>Araneomorphae</taxon>
        <taxon>Entelegynae</taxon>
        <taxon>Araneoidea</taxon>
        <taxon>Araneidae</taxon>
        <taxon>Caerostris</taxon>
    </lineage>
</organism>
<reference evidence="2 3" key="1">
    <citation type="submission" date="2021-06" db="EMBL/GenBank/DDBJ databases">
        <title>Caerostris extrusa draft genome.</title>
        <authorList>
            <person name="Kono N."/>
            <person name="Arakawa K."/>
        </authorList>
    </citation>
    <scope>NUCLEOTIDE SEQUENCE [LARGE SCALE GENOMIC DNA]</scope>
</reference>
<sequence>MLQEKGGRISREYERWTGPLDLPMVTSLCVGGGQEVPDVIRAAAGIPGRPAEGWAPGISRPPRPLGEWWNG</sequence>
<comment type="caution">
    <text evidence="2">The sequence shown here is derived from an EMBL/GenBank/DDBJ whole genome shotgun (WGS) entry which is preliminary data.</text>
</comment>
<protein>
    <submittedName>
        <fullName evidence="2">Uncharacterized protein</fullName>
    </submittedName>
</protein>
<evidence type="ECO:0000313" key="2">
    <source>
        <dbReference type="EMBL" id="GIY33721.1"/>
    </source>
</evidence>
<proteinExistence type="predicted"/>
<gene>
    <name evidence="2" type="ORF">CEXT_198751</name>
</gene>
<dbReference type="EMBL" id="BPLR01009677">
    <property type="protein sequence ID" value="GIY33721.1"/>
    <property type="molecule type" value="Genomic_DNA"/>
</dbReference>
<accession>A0AAV4SKJ8</accession>
<dbReference type="AlphaFoldDB" id="A0AAV4SKJ8"/>